<dbReference type="Proteomes" id="UP001162891">
    <property type="component" value="Chromosome"/>
</dbReference>
<dbReference type="Gene3D" id="3.40.50.720">
    <property type="entry name" value="NAD(P)-binding Rossmann-like Domain"/>
    <property type="match status" value="1"/>
</dbReference>
<sequence length="210" mass="22695">MAPNLFILGATGRTGRHLVELALARSFRVTAFVRSPHKLARSDAALAVVQGDPLQADQLARALPGHDAVLSVLGPTPREAIRPHRLLAECAASTVAAMESAGPKRLVVLSAALLFPDQGLRFAVGRWLLRNHVEDLEEMEAVVQATAFDWTIARPPRLVEAPEEAYRSAAGALPPGRFSMSFRAVARFMLDCAEQATFSREVVGLRGPSR</sequence>
<proteinExistence type="predicted"/>
<dbReference type="InterPro" id="IPR016040">
    <property type="entry name" value="NAD(P)-bd_dom"/>
</dbReference>
<dbReference type="SUPFAM" id="SSF51735">
    <property type="entry name" value="NAD(P)-binding Rossmann-fold domains"/>
    <property type="match status" value="1"/>
</dbReference>
<organism evidence="2 3">
    <name type="scientific">Anaeromyxobacter oryzae</name>
    <dbReference type="NCBI Taxonomy" id="2918170"/>
    <lineage>
        <taxon>Bacteria</taxon>
        <taxon>Pseudomonadati</taxon>
        <taxon>Myxococcota</taxon>
        <taxon>Myxococcia</taxon>
        <taxon>Myxococcales</taxon>
        <taxon>Cystobacterineae</taxon>
        <taxon>Anaeromyxobacteraceae</taxon>
        <taxon>Anaeromyxobacter</taxon>
    </lineage>
</organism>
<evidence type="ECO:0000313" key="3">
    <source>
        <dbReference type="Proteomes" id="UP001162891"/>
    </source>
</evidence>
<dbReference type="PANTHER" id="PTHR43355:SF2">
    <property type="entry name" value="FLAVIN REDUCTASE (NADPH)"/>
    <property type="match status" value="1"/>
</dbReference>
<dbReference type="InterPro" id="IPR036291">
    <property type="entry name" value="NAD(P)-bd_dom_sf"/>
</dbReference>
<keyword evidence="3" id="KW-1185">Reference proteome</keyword>
<reference evidence="3" key="1">
    <citation type="journal article" date="2022" name="Int. J. Syst. Evol. Microbiol.">
        <title>Anaeromyxobacter oryzae sp. nov., Anaeromyxobacter diazotrophicus sp. nov. and Anaeromyxobacter paludicola sp. nov., isolated from paddy soils.</title>
        <authorList>
            <person name="Itoh H."/>
            <person name="Xu Z."/>
            <person name="Mise K."/>
            <person name="Masuda Y."/>
            <person name="Ushijima N."/>
            <person name="Hayakawa C."/>
            <person name="Shiratori Y."/>
            <person name="Senoo K."/>
        </authorList>
    </citation>
    <scope>NUCLEOTIDE SEQUENCE [LARGE SCALE GENOMIC DNA]</scope>
    <source>
        <strain evidence="3">Red232</strain>
    </source>
</reference>
<gene>
    <name evidence="2" type="ORF">AMOR_19170</name>
</gene>
<evidence type="ECO:0000313" key="2">
    <source>
        <dbReference type="EMBL" id="BDG02921.1"/>
    </source>
</evidence>
<dbReference type="PANTHER" id="PTHR43355">
    <property type="entry name" value="FLAVIN REDUCTASE (NADPH)"/>
    <property type="match status" value="1"/>
</dbReference>
<evidence type="ECO:0000259" key="1">
    <source>
        <dbReference type="Pfam" id="PF13460"/>
    </source>
</evidence>
<dbReference type="InterPro" id="IPR051606">
    <property type="entry name" value="Polyketide_Oxido-like"/>
</dbReference>
<dbReference type="Pfam" id="PF13460">
    <property type="entry name" value="NAD_binding_10"/>
    <property type="match status" value="1"/>
</dbReference>
<name>A0ABM7WTV9_9BACT</name>
<protein>
    <submittedName>
        <fullName evidence="2">NADH-flavin reductase</fullName>
    </submittedName>
</protein>
<feature type="domain" description="NAD(P)-binding" evidence="1">
    <location>
        <begin position="9"/>
        <end position="195"/>
    </location>
</feature>
<accession>A0ABM7WTV9</accession>
<dbReference type="RefSeq" id="WP_248360600.1">
    <property type="nucleotide sequence ID" value="NZ_AP025591.1"/>
</dbReference>
<dbReference type="EMBL" id="AP025591">
    <property type="protein sequence ID" value="BDG02921.1"/>
    <property type="molecule type" value="Genomic_DNA"/>
</dbReference>